<keyword evidence="3 5" id="KW-1133">Transmembrane helix</keyword>
<dbReference type="GO" id="GO:0022857">
    <property type="term" value="F:transmembrane transporter activity"/>
    <property type="evidence" value="ECO:0007669"/>
    <property type="project" value="InterPro"/>
</dbReference>
<name>V5FX73_BYSSN</name>
<feature type="domain" description="Major facilitator superfamily (MFS) profile" evidence="6">
    <location>
        <begin position="54"/>
        <end position="487"/>
    </location>
</feature>
<feature type="transmembrane region" description="Helical" evidence="5">
    <location>
        <begin position="394"/>
        <end position="419"/>
    </location>
</feature>
<evidence type="ECO:0000259" key="6">
    <source>
        <dbReference type="PROSITE" id="PS50850"/>
    </source>
</evidence>
<dbReference type="Gene3D" id="1.20.1250.20">
    <property type="entry name" value="MFS general substrate transporter like domains"/>
    <property type="match status" value="1"/>
</dbReference>
<feature type="transmembrane region" description="Helical" evidence="5">
    <location>
        <begin position="206"/>
        <end position="228"/>
    </location>
</feature>
<feature type="transmembrane region" description="Helical" evidence="5">
    <location>
        <begin position="55"/>
        <end position="80"/>
    </location>
</feature>
<dbReference type="SUPFAM" id="SSF103473">
    <property type="entry name" value="MFS general substrate transporter"/>
    <property type="match status" value="1"/>
</dbReference>
<dbReference type="InterPro" id="IPR020846">
    <property type="entry name" value="MFS_dom"/>
</dbReference>
<feature type="transmembrane region" description="Helical" evidence="5">
    <location>
        <begin position="92"/>
        <end position="108"/>
    </location>
</feature>
<dbReference type="PROSITE" id="PS50850">
    <property type="entry name" value="MFS"/>
    <property type="match status" value="1"/>
</dbReference>
<sequence length="506" mass="55478">MTEEAKKAQYLHGEFAEQDIVTGRRSKSGVVLRPQPTNDPNEPLNWPQWEKYTTYLVVCWFTFLSFMNSSAFTVAVKAIIEEFDKTPTEASYLTSLQVLMMGFGALFWMPMTRKVGKRPVYLVSILFLCITNIWSYFSKSYGSLLASRMVGGFLTAASDAPVPSVAADLFYFHERGHTLMIFNVAISAGAFLGPCINAYITQYLGWPWMCGVMAIASAATFILAVPLVKDTGYIVPEGARELDRPAETYEPKRSWAASMSLTAGINHNASFFKWVSETVQLMAYPPIWVSGLTVGLFIGCNIAIQLTASQTFTAPPYSWSLHSVGLLSLAGFTGSLLSFFFGGWLIDWIATRATQRHGEHAEPEYRLPAIVIPAVIGPMGLLTFGLVIATGTAWAGAAIGYGMQGFGATAATNIAITYVVDSYRPVAGETVVIVFVLRNSIVCLISTYISKWFQSQGLKDAYGELVGVAYIILSFTLIMYFVGPRVRRFTLSLANITIDIVLGGLV</sequence>
<reference evidence="8" key="1">
    <citation type="journal article" date="2014" name="Genome Announc.">
        <title>Draft genome sequence of the formaldehyde-resistant fungus Byssochlamys spectabilis No. 5 (anamorph Paecilomyces variotii No. 5) (NBRC109023).</title>
        <authorList>
            <person name="Oka T."/>
            <person name="Ekino K."/>
            <person name="Fukuda K."/>
            <person name="Nomura Y."/>
        </authorList>
    </citation>
    <scope>NUCLEOTIDE SEQUENCE [LARGE SCALE GENOMIC DNA]</scope>
    <source>
        <strain evidence="8">No. 5 / NBRC 109023</strain>
    </source>
</reference>
<dbReference type="eggNOG" id="KOG0255">
    <property type="taxonomic scope" value="Eukaryota"/>
</dbReference>
<dbReference type="HOGENOM" id="CLU_008455_13_6_1"/>
<feature type="transmembrane region" description="Helical" evidence="5">
    <location>
        <begin position="120"/>
        <end position="137"/>
    </location>
</feature>
<keyword evidence="4 5" id="KW-0472">Membrane</keyword>
<feature type="transmembrane region" description="Helical" evidence="5">
    <location>
        <begin position="367"/>
        <end position="388"/>
    </location>
</feature>
<feature type="transmembrane region" description="Helical" evidence="5">
    <location>
        <begin position="431"/>
        <end position="449"/>
    </location>
</feature>
<evidence type="ECO:0000313" key="8">
    <source>
        <dbReference type="Proteomes" id="UP000018001"/>
    </source>
</evidence>
<feature type="transmembrane region" description="Helical" evidence="5">
    <location>
        <begin position="324"/>
        <end position="346"/>
    </location>
</feature>
<feature type="transmembrane region" description="Helical" evidence="5">
    <location>
        <begin position="149"/>
        <end position="172"/>
    </location>
</feature>
<evidence type="ECO:0000313" key="7">
    <source>
        <dbReference type="EMBL" id="GAD96683.1"/>
    </source>
</evidence>
<feature type="transmembrane region" description="Helical" evidence="5">
    <location>
        <begin position="281"/>
        <end position="304"/>
    </location>
</feature>
<proteinExistence type="predicted"/>
<evidence type="ECO:0000256" key="2">
    <source>
        <dbReference type="ARBA" id="ARBA00022692"/>
    </source>
</evidence>
<protein>
    <submittedName>
        <fullName evidence="7">Polyamine transporter</fullName>
    </submittedName>
</protein>
<dbReference type="OrthoDB" id="268400at2759"/>
<evidence type="ECO:0000256" key="3">
    <source>
        <dbReference type="ARBA" id="ARBA00022989"/>
    </source>
</evidence>
<dbReference type="PANTHER" id="PTHR23502:SF160">
    <property type="entry name" value="MAJOR FACILITATOR SUPERFAMILY (MFS) PROFILE DOMAIN-CONTAINING PROTEIN-RELATED"/>
    <property type="match status" value="1"/>
</dbReference>
<comment type="subcellular location">
    <subcellularLocation>
        <location evidence="1">Membrane</location>
        <topology evidence="1">Multi-pass membrane protein</topology>
    </subcellularLocation>
</comment>
<keyword evidence="8" id="KW-1185">Reference proteome</keyword>
<organism evidence="7 8">
    <name type="scientific">Byssochlamys spectabilis (strain No. 5 / NBRC 109023)</name>
    <name type="common">Paecilomyces variotii</name>
    <dbReference type="NCBI Taxonomy" id="1356009"/>
    <lineage>
        <taxon>Eukaryota</taxon>
        <taxon>Fungi</taxon>
        <taxon>Dikarya</taxon>
        <taxon>Ascomycota</taxon>
        <taxon>Pezizomycotina</taxon>
        <taxon>Eurotiomycetes</taxon>
        <taxon>Eurotiomycetidae</taxon>
        <taxon>Eurotiales</taxon>
        <taxon>Thermoascaceae</taxon>
        <taxon>Paecilomyces</taxon>
    </lineage>
</organism>
<dbReference type="InterPro" id="IPR011701">
    <property type="entry name" value="MFS"/>
</dbReference>
<dbReference type="Proteomes" id="UP000018001">
    <property type="component" value="Unassembled WGS sequence"/>
</dbReference>
<dbReference type="InterPro" id="IPR036259">
    <property type="entry name" value="MFS_trans_sf"/>
</dbReference>
<dbReference type="EMBL" id="BAUL01000173">
    <property type="protein sequence ID" value="GAD96683.1"/>
    <property type="molecule type" value="Genomic_DNA"/>
</dbReference>
<feature type="transmembrane region" description="Helical" evidence="5">
    <location>
        <begin position="179"/>
        <end position="200"/>
    </location>
</feature>
<feature type="transmembrane region" description="Helical" evidence="5">
    <location>
        <begin position="461"/>
        <end position="482"/>
    </location>
</feature>
<dbReference type="GO" id="GO:0005886">
    <property type="term" value="C:plasma membrane"/>
    <property type="evidence" value="ECO:0007669"/>
    <property type="project" value="TreeGrafter"/>
</dbReference>
<dbReference type="InParanoid" id="V5FX73"/>
<comment type="caution">
    <text evidence="7">The sequence shown here is derived from an EMBL/GenBank/DDBJ whole genome shotgun (WGS) entry which is preliminary data.</text>
</comment>
<dbReference type="PANTHER" id="PTHR23502">
    <property type="entry name" value="MAJOR FACILITATOR SUPERFAMILY"/>
    <property type="match status" value="1"/>
</dbReference>
<gene>
    <name evidence="7" type="ORF">PVAR5_5346</name>
</gene>
<dbReference type="AlphaFoldDB" id="V5FX73"/>
<accession>V5FX73</accession>
<dbReference type="Pfam" id="PF07690">
    <property type="entry name" value="MFS_1"/>
    <property type="match status" value="1"/>
</dbReference>
<evidence type="ECO:0000256" key="1">
    <source>
        <dbReference type="ARBA" id="ARBA00004141"/>
    </source>
</evidence>
<keyword evidence="2 5" id="KW-0812">Transmembrane</keyword>
<evidence type="ECO:0000256" key="5">
    <source>
        <dbReference type="SAM" id="Phobius"/>
    </source>
</evidence>
<evidence type="ECO:0000256" key="4">
    <source>
        <dbReference type="ARBA" id="ARBA00023136"/>
    </source>
</evidence>